<name>A0AAD9MQY7_9ANNE</name>
<organism evidence="2 3">
    <name type="scientific">Paralvinella palmiformis</name>
    <dbReference type="NCBI Taxonomy" id="53620"/>
    <lineage>
        <taxon>Eukaryota</taxon>
        <taxon>Metazoa</taxon>
        <taxon>Spiralia</taxon>
        <taxon>Lophotrochozoa</taxon>
        <taxon>Annelida</taxon>
        <taxon>Polychaeta</taxon>
        <taxon>Sedentaria</taxon>
        <taxon>Canalipalpata</taxon>
        <taxon>Terebellida</taxon>
        <taxon>Terebelliformia</taxon>
        <taxon>Alvinellidae</taxon>
        <taxon>Paralvinella</taxon>
    </lineage>
</organism>
<keyword evidence="1" id="KW-1133">Transmembrane helix</keyword>
<gene>
    <name evidence="2" type="ORF">LSH36_984g00051</name>
</gene>
<dbReference type="Proteomes" id="UP001208570">
    <property type="component" value="Unassembled WGS sequence"/>
</dbReference>
<keyword evidence="1" id="KW-0472">Membrane</keyword>
<reference evidence="2" key="1">
    <citation type="journal article" date="2023" name="Mol. Biol. Evol.">
        <title>Third-Generation Sequencing Reveals the Adaptive Role of the Epigenome in Three Deep-Sea Polychaetes.</title>
        <authorList>
            <person name="Perez M."/>
            <person name="Aroh O."/>
            <person name="Sun Y."/>
            <person name="Lan Y."/>
            <person name="Juniper S.K."/>
            <person name="Young C.R."/>
            <person name="Angers B."/>
            <person name="Qian P.Y."/>
        </authorList>
    </citation>
    <scope>NUCLEOTIDE SEQUENCE</scope>
    <source>
        <strain evidence="2">P08H-3</strain>
    </source>
</reference>
<evidence type="ECO:0000256" key="1">
    <source>
        <dbReference type="SAM" id="Phobius"/>
    </source>
</evidence>
<accession>A0AAD9MQY7</accession>
<keyword evidence="1" id="KW-0812">Transmembrane</keyword>
<evidence type="ECO:0000313" key="2">
    <source>
        <dbReference type="EMBL" id="KAK2142210.1"/>
    </source>
</evidence>
<dbReference type="EMBL" id="JAODUP010000984">
    <property type="protein sequence ID" value="KAK2142210.1"/>
    <property type="molecule type" value="Genomic_DNA"/>
</dbReference>
<feature type="transmembrane region" description="Helical" evidence="1">
    <location>
        <begin position="38"/>
        <end position="59"/>
    </location>
</feature>
<proteinExistence type="predicted"/>
<dbReference type="AlphaFoldDB" id="A0AAD9MQY7"/>
<evidence type="ECO:0000313" key="3">
    <source>
        <dbReference type="Proteomes" id="UP001208570"/>
    </source>
</evidence>
<comment type="caution">
    <text evidence="2">The sequence shown here is derived from an EMBL/GenBank/DDBJ whole genome shotgun (WGS) entry which is preliminary data.</text>
</comment>
<sequence>FCNLSLFVTYGTSFLIRAYRCCNPAEVQREVLDYRLNYSFYLSVIGTVAFMSSAITAGCEITKMKKERRLARKTRRASLGHYEPEQMFVDPRTLMAYNSPLLFNNSQQYRV</sequence>
<protein>
    <submittedName>
        <fullName evidence="2">Uncharacterized protein</fullName>
    </submittedName>
</protein>
<keyword evidence="3" id="KW-1185">Reference proteome</keyword>
<feature type="non-terminal residue" evidence="2">
    <location>
        <position position="1"/>
    </location>
</feature>